<comment type="similarity">
    <text evidence="4">Belongs to the pex2/pex10/pex12 family.</text>
</comment>
<dbReference type="PANTHER" id="PTHR23350:SF0">
    <property type="entry name" value="PEROXISOME BIOGENESIS FACTOR 10"/>
    <property type="match status" value="1"/>
</dbReference>
<comment type="caution">
    <text evidence="21">The sequence shown here is derived from an EMBL/GenBank/DDBJ whole genome shotgun (WGS) entry which is preliminary data.</text>
</comment>
<dbReference type="Pfam" id="PF04757">
    <property type="entry name" value="Pex2_Pex12"/>
    <property type="match status" value="1"/>
</dbReference>
<dbReference type="GO" id="GO:0008270">
    <property type="term" value="F:zinc ion binding"/>
    <property type="evidence" value="ECO:0007669"/>
    <property type="project" value="UniProtKB-KW"/>
</dbReference>
<dbReference type="EC" id="2.3.2.27" evidence="5"/>
<dbReference type="SUPFAM" id="SSF57850">
    <property type="entry name" value="RING/U-box"/>
    <property type="match status" value="1"/>
</dbReference>
<dbReference type="InterPro" id="IPR013083">
    <property type="entry name" value="Znf_RING/FYVE/PHD"/>
</dbReference>
<dbReference type="GO" id="GO:0005778">
    <property type="term" value="C:peroxisomal membrane"/>
    <property type="evidence" value="ECO:0007669"/>
    <property type="project" value="UniProtKB-SubCell"/>
</dbReference>
<dbReference type="InterPro" id="IPR001841">
    <property type="entry name" value="Znf_RING"/>
</dbReference>
<dbReference type="CDD" id="cd16527">
    <property type="entry name" value="RING-HC_PEX10"/>
    <property type="match status" value="1"/>
</dbReference>
<evidence type="ECO:0000256" key="16">
    <source>
        <dbReference type="ARBA" id="ARBA00023136"/>
    </source>
</evidence>
<keyword evidence="8" id="KW-0808">Transferase</keyword>
<proteinExistence type="inferred from homology"/>
<keyword evidence="17" id="KW-0576">Peroxisome</keyword>
<accession>A0AAN9A3S5</accession>
<evidence type="ECO:0000313" key="21">
    <source>
        <dbReference type="EMBL" id="KAK7068452.1"/>
    </source>
</evidence>
<comment type="catalytic activity">
    <reaction evidence="1">
        <text>S-ubiquitinyl-[E2 ubiquitin-conjugating enzyme]-L-cysteine + [acceptor protein]-L-lysine = [E2 ubiquitin-conjugating enzyme]-L-cysteine + N(6)-ubiquitinyl-[acceptor protein]-L-lysine.</text>
        <dbReference type="EC" id="2.3.2.27"/>
    </reaction>
</comment>
<keyword evidence="10" id="KW-0479">Metal-binding</keyword>
<dbReference type="GO" id="GO:0016558">
    <property type="term" value="P:protein import into peroxisome matrix"/>
    <property type="evidence" value="ECO:0007669"/>
    <property type="project" value="InterPro"/>
</dbReference>
<evidence type="ECO:0000256" key="17">
    <source>
        <dbReference type="ARBA" id="ARBA00023140"/>
    </source>
</evidence>
<evidence type="ECO:0000256" key="1">
    <source>
        <dbReference type="ARBA" id="ARBA00000900"/>
    </source>
</evidence>
<evidence type="ECO:0000256" key="2">
    <source>
        <dbReference type="ARBA" id="ARBA00004585"/>
    </source>
</evidence>
<feature type="transmembrane region" description="Helical" evidence="19">
    <location>
        <begin position="205"/>
        <end position="228"/>
    </location>
</feature>
<feature type="domain" description="RING-type" evidence="20">
    <location>
        <begin position="250"/>
        <end position="288"/>
    </location>
</feature>
<evidence type="ECO:0000256" key="11">
    <source>
        <dbReference type="ARBA" id="ARBA00022771"/>
    </source>
</evidence>
<evidence type="ECO:0000256" key="8">
    <source>
        <dbReference type="ARBA" id="ARBA00022679"/>
    </source>
</evidence>
<dbReference type="PROSITE" id="PS00518">
    <property type="entry name" value="ZF_RING_1"/>
    <property type="match status" value="1"/>
</dbReference>
<keyword evidence="11 18" id="KW-0863">Zinc-finger</keyword>
<dbReference type="PANTHER" id="PTHR23350">
    <property type="entry name" value="PEROXISOME ASSEMBLY PROTEIN 10"/>
    <property type="match status" value="1"/>
</dbReference>
<keyword evidence="6" id="KW-0813">Transport</keyword>
<keyword evidence="9 19" id="KW-0812">Transmembrane</keyword>
<evidence type="ECO:0000256" key="14">
    <source>
        <dbReference type="ARBA" id="ARBA00022927"/>
    </source>
</evidence>
<protein>
    <recommendedName>
        <fullName evidence="5">RING-type E3 ubiquitin transferase</fullName>
        <ecNumber evidence="5">2.3.2.27</ecNumber>
    </recommendedName>
</protein>
<comment type="pathway">
    <text evidence="3">Protein modification; protein ubiquitination.</text>
</comment>
<keyword evidence="16 19" id="KW-0472">Membrane</keyword>
<evidence type="ECO:0000256" key="9">
    <source>
        <dbReference type="ARBA" id="ARBA00022692"/>
    </source>
</evidence>
<evidence type="ECO:0000256" key="15">
    <source>
        <dbReference type="ARBA" id="ARBA00022989"/>
    </source>
</evidence>
<keyword evidence="22" id="KW-1185">Reference proteome</keyword>
<dbReference type="InterPro" id="IPR006845">
    <property type="entry name" value="Pex_N"/>
</dbReference>
<sequence>MKTSKCQKLFNCTKKMPFTQAGAAEVLRASQKDESFLSHLKSSLAEIVQRSLGTKVWLDIHKYAEILCEVFYYGLTTLSLRQTLGEEYTGIIQVDHSRRRLPSLLERTSMVILQCFGPEVLRRGLSKFEKSVRNGHLSTYFRPELKNFILQHMPTLIYSLAFLHRLHLATFYFNGGFYHISKRVAGIKYVLIREWLGDSTASRSFQILGSVLFLHIILTLMYSGYTHYFTKPAAEKRSVSNCYVDNKKQCPLCLDERQNSSVTPCGHLFCWQCIHECLQTTQQCPLCRHKTLPSQDEMNFLPHTSKKKKLSRAEM</sequence>
<dbReference type="InterPro" id="IPR017907">
    <property type="entry name" value="Znf_RING_CS"/>
</dbReference>
<evidence type="ECO:0000256" key="3">
    <source>
        <dbReference type="ARBA" id="ARBA00004906"/>
    </source>
</evidence>
<evidence type="ECO:0000256" key="12">
    <source>
        <dbReference type="ARBA" id="ARBA00022786"/>
    </source>
</evidence>
<dbReference type="InterPro" id="IPR025654">
    <property type="entry name" value="PEX2/10"/>
</dbReference>
<organism evidence="21 22">
    <name type="scientific">Halocaridina rubra</name>
    <name type="common">Hawaiian red shrimp</name>
    <dbReference type="NCBI Taxonomy" id="373956"/>
    <lineage>
        <taxon>Eukaryota</taxon>
        <taxon>Metazoa</taxon>
        <taxon>Ecdysozoa</taxon>
        <taxon>Arthropoda</taxon>
        <taxon>Crustacea</taxon>
        <taxon>Multicrustacea</taxon>
        <taxon>Malacostraca</taxon>
        <taxon>Eumalacostraca</taxon>
        <taxon>Eucarida</taxon>
        <taxon>Decapoda</taxon>
        <taxon>Pleocyemata</taxon>
        <taxon>Caridea</taxon>
        <taxon>Atyoidea</taxon>
        <taxon>Atyidae</taxon>
        <taxon>Halocaridina</taxon>
    </lineage>
</organism>
<keyword evidence="12" id="KW-0833">Ubl conjugation pathway</keyword>
<evidence type="ECO:0000256" key="13">
    <source>
        <dbReference type="ARBA" id="ARBA00022833"/>
    </source>
</evidence>
<dbReference type="PROSITE" id="PS50089">
    <property type="entry name" value="ZF_RING_2"/>
    <property type="match status" value="1"/>
</dbReference>
<dbReference type="Gene3D" id="3.30.40.10">
    <property type="entry name" value="Zinc/RING finger domain, C3HC4 (zinc finger)"/>
    <property type="match status" value="1"/>
</dbReference>
<evidence type="ECO:0000256" key="4">
    <source>
        <dbReference type="ARBA" id="ARBA00008704"/>
    </source>
</evidence>
<evidence type="ECO:0000256" key="19">
    <source>
        <dbReference type="SAM" id="Phobius"/>
    </source>
</evidence>
<evidence type="ECO:0000313" key="22">
    <source>
        <dbReference type="Proteomes" id="UP001381693"/>
    </source>
</evidence>
<reference evidence="21 22" key="1">
    <citation type="submission" date="2023-11" db="EMBL/GenBank/DDBJ databases">
        <title>Halocaridina rubra genome assembly.</title>
        <authorList>
            <person name="Smith C."/>
        </authorList>
    </citation>
    <scope>NUCLEOTIDE SEQUENCE [LARGE SCALE GENOMIC DNA]</scope>
    <source>
        <strain evidence="21">EP-1</strain>
        <tissue evidence="21">Whole</tissue>
    </source>
</reference>
<keyword evidence="13" id="KW-0862">Zinc</keyword>
<dbReference type="Pfam" id="PF13639">
    <property type="entry name" value="zf-RING_2"/>
    <property type="match status" value="1"/>
</dbReference>
<evidence type="ECO:0000256" key="10">
    <source>
        <dbReference type="ARBA" id="ARBA00022723"/>
    </source>
</evidence>
<evidence type="ECO:0000256" key="6">
    <source>
        <dbReference type="ARBA" id="ARBA00022448"/>
    </source>
</evidence>
<keyword evidence="14" id="KW-0653">Protein transport</keyword>
<evidence type="ECO:0000256" key="5">
    <source>
        <dbReference type="ARBA" id="ARBA00012483"/>
    </source>
</evidence>
<evidence type="ECO:0000259" key="20">
    <source>
        <dbReference type="PROSITE" id="PS50089"/>
    </source>
</evidence>
<dbReference type="AlphaFoldDB" id="A0AAN9A3S5"/>
<feature type="transmembrane region" description="Helical" evidence="19">
    <location>
        <begin position="155"/>
        <end position="173"/>
    </location>
</feature>
<dbReference type="Proteomes" id="UP001381693">
    <property type="component" value="Unassembled WGS sequence"/>
</dbReference>
<dbReference type="SMART" id="SM00184">
    <property type="entry name" value="RING"/>
    <property type="match status" value="1"/>
</dbReference>
<dbReference type="GO" id="GO:0061630">
    <property type="term" value="F:ubiquitin protein ligase activity"/>
    <property type="evidence" value="ECO:0007669"/>
    <property type="project" value="UniProtKB-EC"/>
</dbReference>
<comment type="subcellular location">
    <subcellularLocation>
        <location evidence="2">Peroxisome membrane</location>
        <topology evidence="2">Multi-pass membrane protein</topology>
    </subcellularLocation>
</comment>
<name>A0AAN9A3S5_HALRR</name>
<keyword evidence="7" id="KW-0962">Peroxisome biogenesis</keyword>
<dbReference type="EMBL" id="JAXCGZ010017243">
    <property type="protein sequence ID" value="KAK7068452.1"/>
    <property type="molecule type" value="Genomic_DNA"/>
</dbReference>
<evidence type="ECO:0000256" key="18">
    <source>
        <dbReference type="PROSITE-ProRule" id="PRU00175"/>
    </source>
</evidence>
<gene>
    <name evidence="21" type="primary">PEX10</name>
    <name evidence="21" type="ORF">SK128_027718</name>
</gene>
<keyword evidence="15 19" id="KW-1133">Transmembrane helix</keyword>
<evidence type="ECO:0000256" key="7">
    <source>
        <dbReference type="ARBA" id="ARBA00022593"/>
    </source>
</evidence>